<dbReference type="PANTHER" id="PTHR44688:SF16">
    <property type="entry name" value="DNA-BINDING TRANSCRIPTIONAL ACTIVATOR DEVR_DOSR"/>
    <property type="match status" value="1"/>
</dbReference>
<sequence length="558" mass="60548">MASTFPHVTITVAGKENGSDASGELNTLSLGYGFHQAWIYSAMFSAGVFFGTDTPFTMLFDGAYSCSLIVLVISMIFFGIALLALGVTNQMFLRFYVSKRALGLSASLICLGTYASFLVPVGGPLGTLALLFAGLATGIGSSLMVVLWGTAFARYEFSTIILNTAVSVAIGIGLYMVLTHLVPPFCSGVITGIFPIAEVFILWRLTPIPYYRRREIPIFHPLTVKPAQFLVRMLIPTAIFGFALGVLRTVASNIVLPAADLTMLLVMGAAACLGMFITIATIFISKNEGHWDLIFRTLLPFIALAAISLPFLNSPSSLLACLALIVGYMCFEALMWIFFADLAQEFRLSPIFVFGTGRGTLALASLFGTLFAMTPISDASSMITGADYGSGALLVLFALILGYVLSPRQREVKAIVAAPTEGVNVDQGTEALKKHIAALDEKDATAEKVPAPESEEPQETPQDAEEGRRAKGRFHAQCEAIADRYLLSRRETEVMFLLAKGHNAAFIQDQLCISKSTAKTHINHIYRKLDIHTQQELLSMVEAAKREAYDSENNPPRR</sequence>
<feature type="transmembrane region" description="Helical" evidence="5">
    <location>
        <begin position="160"/>
        <end position="182"/>
    </location>
</feature>
<feature type="transmembrane region" description="Helical" evidence="5">
    <location>
        <begin position="125"/>
        <end position="148"/>
    </location>
</feature>
<dbReference type="PROSITE" id="PS50043">
    <property type="entry name" value="HTH_LUXR_2"/>
    <property type="match status" value="1"/>
</dbReference>
<keyword evidence="1" id="KW-0805">Transcription regulation</keyword>
<dbReference type="PRINTS" id="PR00038">
    <property type="entry name" value="HTHLUXR"/>
</dbReference>
<dbReference type="RefSeq" id="WP_158048858.1">
    <property type="nucleotide sequence ID" value="NZ_WAJR01000003.1"/>
</dbReference>
<feature type="domain" description="HTH luxR-type" evidence="6">
    <location>
        <begin position="480"/>
        <end position="545"/>
    </location>
</feature>
<feature type="transmembrane region" description="Helical" evidence="5">
    <location>
        <begin position="351"/>
        <end position="376"/>
    </location>
</feature>
<evidence type="ECO:0000256" key="1">
    <source>
        <dbReference type="ARBA" id="ARBA00023015"/>
    </source>
</evidence>
<comment type="caution">
    <text evidence="7">The sequence shown here is derived from an EMBL/GenBank/DDBJ whole genome shotgun (WGS) entry which is preliminary data.</text>
</comment>
<dbReference type="InterPro" id="IPR036388">
    <property type="entry name" value="WH-like_DNA-bd_sf"/>
</dbReference>
<feature type="transmembrane region" description="Helical" evidence="5">
    <location>
        <begin position="101"/>
        <end position="119"/>
    </location>
</feature>
<feature type="region of interest" description="Disordered" evidence="4">
    <location>
        <begin position="443"/>
        <end position="471"/>
    </location>
</feature>
<dbReference type="AlphaFoldDB" id="A0A6N6NNI5"/>
<dbReference type="InterPro" id="IPR000792">
    <property type="entry name" value="Tscrpt_reg_LuxR_C"/>
</dbReference>
<feature type="transmembrane region" description="Helical" evidence="5">
    <location>
        <begin position="388"/>
        <end position="405"/>
    </location>
</feature>
<dbReference type="Proteomes" id="UP000468668">
    <property type="component" value="Unassembled WGS sequence"/>
</dbReference>
<feature type="transmembrane region" description="Helical" evidence="5">
    <location>
        <begin position="188"/>
        <end position="208"/>
    </location>
</feature>
<feature type="transmembrane region" description="Helical" evidence="5">
    <location>
        <begin position="62"/>
        <end position="89"/>
    </location>
</feature>
<evidence type="ECO:0000313" key="7">
    <source>
        <dbReference type="EMBL" id="KAB1642048.1"/>
    </source>
</evidence>
<dbReference type="Gene3D" id="1.10.10.10">
    <property type="entry name" value="Winged helix-like DNA-binding domain superfamily/Winged helix DNA-binding domain"/>
    <property type="match status" value="1"/>
</dbReference>
<gene>
    <name evidence="7" type="ORF">F8C90_02415</name>
</gene>
<keyword evidence="8" id="KW-1185">Reference proteome</keyword>
<evidence type="ECO:0000313" key="8">
    <source>
        <dbReference type="Proteomes" id="UP000468668"/>
    </source>
</evidence>
<evidence type="ECO:0000256" key="5">
    <source>
        <dbReference type="SAM" id="Phobius"/>
    </source>
</evidence>
<dbReference type="GeneID" id="98657253"/>
<dbReference type="Pfam" id="PF00196">
    <property type="entry name" value="GerE"/>
    <property type="match status" value="1"/>
</dbReference>
<keyword evidence="3" id="KW-0804">Transcription</keyword>
<feature type="compositionally biased region" description="Acidic residues" evidence="4">
    <location>
        <begin position="453"/>
        <end position="464"/>
    </location>
</feature>
<keyword evidence="2" id="KW-0238">DNA-binding</keyword>
<dbReference type="PANTHER" id="PTHR44688">
    <property type="entry name" value="DNA-BINDING TRANSCRIPTIONAL ACTIVATOR DEVR_DOSR"/>
    <property type="match status" value="1"/>
</dbReference>
<protein>
    <submittedName>
        <fullName evidence="7">Helix-turn-helix transcriptional regulator</fullName>
    </submittedName>
</protein>
<reference evidence="7 8" key="1">
    <citation type="submission" date="2019-09" db="EMBL/GenBank/DDBJ databases">
        <title>Whole genome shotgun sequencing (WGS) of Ellagibacter isourolithinifaciens DSM 104140(T) and Adlercreutzia muris DSM 29508(T).</title>
        <authorList>
            <person name="Stoll D.A."/>
            <person name="Danylec N."/>
            <person name="Huch M."/>
        </authorList>
    </citation>
    <scope>NUCLEOTIDE SEQUENCE [LARGE SCALE GENOMIC DNA]</scope>
    <source>
        <strain evidence="7 8">DSM 104140</strain>
    </source>
</reference>
<evidence type="ECO:0000259" key="6">
    <source>
        <dbReference type="PROSITE" id="PS50043"/>
    </source>
</evidence>
<feature type="transmembrane region" description="Helical" evidence="5">
    <location>
        <begin position="263"/>
        <end position="284"/>
    </location>
</feature>
<evidence type="ECO:0000256" key="2">
    <source>
        <dbReference type="ARBA" id="ARBA00023125"/>
    </source>
</evidence>
<organism evidence="7 8">
    <name type="scientific">Ellagibacter isourolithinifaciens</name>
    <dbReference type="NCBI Taxonomy" id="2137581"/>
    <lineage>
        <taxon>Bacteria</taxon>
        <taxon>Bacillati</taxon>
        <taxon>Actinomycetota</taxon>
        <taxon>Coriobacteriia</taxon>
        <taxon>Eggerthellales</taxon>
        <taxon>Eggerthellaceae</taxon>
        <taxon>Ellagibacter</taxon>
    </lineage>
</organism>
<feature type="transmembrane region" description="Helical" evidence="5">
    <location>
        <begin position="37"/>
        <end position="56"/>
    </location>
</feature>
<keyword evidence="5" id="KW-0812">Transmembrane</keyword>
<evidence type="ECO:0000256" key="3">
    <source>
        <dbReference type="ARBA" id="ARBA00023163"/>
    </source>
</evidence>
<feature type="transmembrane region" description="Helical" evidence="5">
    <location>
        <begin position="293"/>
        <end position="311"/>
    </location>
</feature>
<dbReference type="OrthoDB" id="3172127at2"/>
<keyword evidence="5" id="KW-0472">Membrane</keyword>
<dbReference type="CDD" id="cd06170">
    <property type="entry name" value="LuxR_C_like"/>
    <property type="match status" value="1"/>
</dbReference>
<dbReference type="GO" id="GO:0003677">
    <property type="term" value="F:DNA binding"/>
    <property type="evidence" value="ECO:0007669"/>
    <property type="project" value="UniProtKB-KW"/>
</dbReference>
<dbReference type="InterPro" id="IPR016032">
    <property type="entry name" value="Sig_transdc_resp-reg_C-effctor"/>
</dbReference>
<dbReference type="SMART" id="SM00421">
    <property type="entry name" value="HTH_LUXR"/>
    <property type="match status" value="1"/>
</dbReference>
<dbReference type="SUPFAM" id="SSF46894">
    <property type="entry name" value="C-terminal effector domain of the bipartite response regulators"/>
    <property type="match status" value="1"/>
</dbReference>
<name>A0A6N6NNI5_9ACTN</name>
<proteinExistence type="predicted"/>
<accession>A0A6N6NNI5</accession>
<feature type="transmembrane region" description="Helical" evidence="5">
    <location>
        <begin position="229"/>
        <end position="251"/>
    </location>
</feature>
<keyword evidence="5" id="KW-1133">Transmembrane helix</keyword>
<dbReference type="EMBL" id="WAJR01000003">
    <property type="protein sequence ID" value="KAB1642048.1"/>
    <property type="molecule type" value="Genomic_DNA"/>
</dbReference>
<evidence type="ECO:0000256" key="4">
    <source>
        <dbReference type="SAM" id="MobiDB-lite"/>
    </source>
</evidence>
<feature type="transmembrane region" description="Helical" evidence="5">
    <location>
        <begin position="317"/>
        <end position="339"/>
    </location>
</feature>
<dbReference type="GO" id="GO:0006355">
    <property type="term" value="P:regulation of DNA-templated transcription"/>
    <property type="evidence" value="ECO:0007669"/>
    <property type="project" value="InterPro"/>
</dbReference>